<comment type="caution">
    <text evidence="2">The sequence shown here is derived from an EMBL/GenBank/DDBJ whole genome shotgun (WGS) entry which is preliminary data.</text>
</comment>
<dbReference type="PANTHER" id="PTHR19959:SF119">
    <property type="entry name" value="FUNGAL LIPASE-LIKE DOMAIN-CONTAINING PROTEIN"/>
    <property type="match status" value="1"/>
</dbReference>
<dbReference type="Pfam" id="PF13374">
    <property type="entry name" value="TPR_10"/>
    <property type="match status" value="3"/>
</dbReference>
<sequence>MSAHPPLSRSEAGSPGLLQPVSEPIVEGLICKLWKLVESLPLSIPEASEFDRLAVFGADPRGFDDPTISADELWETGLNNVLKATLGWGKEGDMNKIIRRGKWGLDGLVHFVTYFVNERGVSEGLFEGKLDYLIEELKKRIPSSTVVTVDMATSLAKTAMGADVGAASGWASYILESDDFIPALDGPIPTNVPVMTCDKEIEIVDVDMFEYKDTVKKPKKSATACKGFTLDFPDGKSPHTAYPFALHDTLVLPWDYAVKNNVMSLFATSCSGLSEGGGKPCQSCRQLIKNKTLEGIVGRVEDGTHESMAFAYLGIGALQEMLHRKTRAIEYYRLRGLNQARKLLAKATALSDQKRLLMVISSGKVSRVDRLLDIGLRQKKGARGLLASLMAAAEGHYTPKSFTQEEDMRSLLMWKMGGNRVAEINHRSNKAQSATYLRTRSTVPPITPSHEKPTINQVQANVEATFDGLLDVIHSQNRSSLVHAVLMFDELATEKRISWDPKTDYFLGLCREHAHLTSTEFVNEDDMEELYQNLDDGKVHYAGEATVGALGVLCKDNRIYPSRPVLVSGDCKKENGEEHAQVIKIIYDGVNSLQPKTKLRITSLASDGETRRGSAFVSLTFKSVLKPESRIYPLLKPLKFLNLHVGDDDLTCDKDWKHVFKRWRNLLLRQRGVVVNGFRITPDIIRDQFKSEGLSAEHIRSLFNPEDQQDVKMAFDMLKDIWNLPRSSANSRRGFLEARKAIWVLGKPLFHMIFPYLCVDLSLSEQIEHLSAAAHLALALFRLAGKKFIPTNLYIDLMIMIKNAIISIAKAKIDDLDGEFWIILLGTDRLEELFGILRTMVGNDANLDILQLTSRLAGTTEVSNILAKYPQWDRSPRRLKLPAMSRDSKEIPDSADHIKPSSWRGNVKVKDVSLQTSWNRGRRMVEEECEGLKPILHELNEIEGIDILSPFGTLLVNVPLSADDIDESLEAPTIASANNDMDAHETEMRVDVEDALAAELASSASNTEMLAGKRVFNSKVLVKGTTRNKARALKEFGKYRKYTSSTDRLKRVQSIPRFVDTEKGSHSSSKDVPEPHVEDSQKIIISDPIASLIRVENSFRLCIGEVNGLRVDGRLVDYISSDMLAEETVSVSYQMLGLRPATLADDPEGGNDWRMYMMKEHSHTVPGRLVQSIDPATSKTPLGMPFYLLQSTVLVALSASLFQGLAVSDLKNVPKFKPTQEYPYREASGHDVSEIDTLVGTSAEFQAGTGGVEDASDESGNESLGDGSEEELEDEPDEECAEEDAVELDDQDSFEDDDEYFEDIIPRGVGLGGAMGGEEREEQGNLHPSCFVRNPEDFEVGPVEEESFYDSLQVSEMSGHQVDGRTDTVQSIAEPPAHAAAFGTEVVEELGRSKRKRVVRQADALNGFRFQDGHESLDGIRRSMLPYEVAILIGNEDVTTLSYHIQCLEIATQLQPLDLGTWKALGFAYRRLYEQSQSNRDLDKEITAFHHGLEPAPHPDRSTSLNNLAKALQTRFGQQGASNNLDKAISLHREALLLCLAPHPDHSGSLIYLGWALQTRFGQRGASNDLDGAISLHQEVLLLCPAPHPNRSASLNNLANAFQTHLKQLGGSNDLDEAISLHREALLLLPAPHPDCSSSLNNLASALRTRFEQRGASNDLDKVISLHQEALLLCPAPHPDRSASLINLGWALHTRFEQRGASNDLNEAISLHQEALLLCPAPHPHRSALLNNFANALRTRFDQQGTSNDLDEVILLHREVLLVQPAPHPDRSDSLFNLANTLQTRFEQRGALNDLDEVISLHQEALTLFPVPHHIGLHHSMAFVRATLRHKDILGHHYK</sequence>
<dbReference type="OrthoDB" id="3173036at2759"/>
<protein>
    <submittedName>
        <fullName evidence="2">Uncharacterized protein</fullName>
    </submittedName>
</protein>
<evidence type="ECO:0000256" key="1">
    <source>
        <dbReference type="SAM" id="MobiDB-lite"/>
    </source>
</evidence>
<evidence type="ECO:0000313" key="3">
    <source>
        <dbReference type="Proteomes" id="UP000717328"/>
    </source>
</evidence>
<gene>
    <name evidence="2" type="ORF">H0H81_000401</name>
</gene>
<dbReference type="InterPro" id="IPR011990">
    <property type="entry name" value="TPR-like_helical_dom_sf"/>
</dbReference>
<feature type="compositionally biased region" description="Acidic residues" evidence="1">
    <location>
        <begin position="1267"/>
        <end position="1294"/>
    </location>
</feature>
<name>A0A9P7FPG5_9AGAR</name>
<dbReference type="EMBL" id="JABCKI010006240">
    <property type="protein sequence ID" value="KAG5634895.1"/>
    <property type="molecule type" value="Genomic_DNA"/>
</dbReference>
<evidence type="ECO:0000313" key="2">
    <source>
        <dbReference type="EMBL" id="KAG5634895.1"/>
    </source>
</evidence>
<dbReference type="SUPFAM" id="SSF48452">
    <property type="entry name" value="TPR-like"/>
    <property type="match status" value="1"/>
</dbReference>
<organism evidence="2 3">
    <name type="scientific">Sphagnurus paluster</name>
    <dbReference type="NCBI Taxonomy" id="117069"/>
    <lineage>
        <taxon>Eukaryota</taxon>
        <taxon>Fungi</taxon>
        <taxon>Dikarya</taxon>
        <taxon>Basidiomycota</taxon>
        <taxon>Agaricomycotina</taxon>
        <taxon>Agaricomycetes</taxon>
        <taxon>Agaricomycetidae</taxon>
        <taxon>Agaricales</taxon>
        <taxon>Tricholomatineae</taxon>
        <taxon>Lyophyllaceae</taxon>
        <taxon>Sphagnurus</taxon>
    </lineage>
</organism>
<dbReference type="Proteomes" id="UP000717328">
    <property type="component" value="Unassembled WGS sequence"/>
</dbReference>
<reference evidence="2" key="1">
    <citation type="submission" date="2021-02" db="EMBL/GenBank/DDBJ databases">
        <authorList>
            <person name="Nieuwenhuis M."/>
            <person name="Van De Peppel L.J.J."/>
        </authorList>
    </citation>
    <scope>NUCLEOTIDE SEQUENCE</scope>
    <source>
        <strain evidence="2">D49</strain>
    </source>
</reference>
<feature type="region of interest" description="Disordered" evidence="1">
    <location>
        <begin position="1248"/>
        <end position="1294"/>
    </location>
</feature>
<dbReference type="PANTHER" id="PTHR19959">
    <property type="entry name" value="KINESIN LIGHT CHAIN"/>
    <property type="match status" value="1"/>
</dbReference>
<keyword evidence="3" id="KW-1185">Reference proteome</keyword>
<accession>A0A9P7FPG5</accession>
<reference evidence="2" key="2">
    <citation type="submission" date="2021-10" db="EMBL/GenBank/DDBJ databases">
        <title>Phylogenomics reveals ancestral predisposition of the termite-cultivated fungus Termitomyces towards a domesticated lifestyle.</title>
        <authorList>
            <person name="Auxier B."/>
            <person name="Grum-Grzhimaylo A."/>
            <person name="Cardenas M.E."/>
            <person name="Lodge J.D."/>
            <person name="Laessoe T."/>
            <person name="Pedersen O."/>
            <person name="Smith M.E."/>
            <person name="Kuyper T.W."/>
            <person name="Franco-Molano E.A."/>
            <person name="Baroni T.J."/>
            <person name="Aanen D.K."/>
        </authorList>
    </citation>
    <scope>NUCLEOTIDE SEQUENCE</scope>
    <source>
        <strain evidence="2">D49</strain>
    </source>
</reference>
<proteinExistence type="predicted"/>
<feature type="region of interest" description="Disordered" evidence="1">
    <location>
        <begin position="1307"/>
        <end position="1329"/>
    </location>
</feature>
<dbReference type="Gene3D" id="1.25.40.10">
    <property type="entry name" value="Tetratricopeptide repeat domain"/>
    <property type="match status" value="3"/>
</dbReference>